<sequence>MRDSSQPATGPAAGQADLERDIEDEDFIEEASAKGMAEIETANMALENGTDAVKDFAQRMIEDHGKANKKMQELAQKHDLDISDEATLMDKAKAMTLQVRDGESFDEAYANNQVNAHEQTIELFQRASNSDNADISAFAKQTLPKLEQHLDMARELAEETGAAND</sequence>
<proteinExistence type="predicted"/>
<dbReference type="AlphaFoldDB" id="A0AA91U3Z9"/>
<dbReference type="EMBL" id="CP033116">
    <property type="protein sequence ID" value="QFY58741.1"/>
    <property type="molecule type" value="Genomic_DNA"/>
</dbReference>
<keyword evidence="6" id="KW-1185">Reference proteome</keyword>
<name>A0AA91U3Z9_9GAMM</name>
<protein>
    <submittedName>
        <fullName evidence="3">DUF305 domain-containing protein</fullName>
    </submittedName>
    <submittedName>
        <fullName evidence="4">DUF4142 domain-containing protein</fullName>
    </submittedName>
</protein>
<accession>A0AA91U3Z9</accession>
<reference evidence="4 6" key="2">
    <citation type="submission" date="2018-10" db="EMBL/GenBank/DDBJ databases">
        <title>Complete genome sequence of Pseudomonas pelagia strain Kongs-67.</title>
        <authorList>
            <person name="Sinha R.K."/>
            <person name="Krishnan K."/>
        </authorList>
    </citation>
    <scope>NUCLEOTIDE SEQUENCE [LARGE SCALE GENOMIC DNA]</scope>
    <source>
        <strain evidence="4 6">Kongs-67</strain>
    </source>
</reference>
<reference evidence="3 5" key="1">
    <citation type="submission" date="2017-09" db="EMBL/GenBank/DDBJ databases">
        <title>Bacterial and phytoplankton interrelationship in Kongsfjorden, an Arctic fjord.</title>
        <authorList>
            <person name="Sinha R."/>
            <person name="Krishnan K."/>
        </authorList>
    </citation>
    <scope>NUCLEOTIDE SEQUENCE [LARGE SCALE GENOMIC DNA]</scope>
    <source>
        <strain evidence="3 5">58</strain>
    </source>
</reference>
<evidence type="ECO:0000313" key="3">
    <source>
        <dbReference type="EMBL" id="PCC99966.1"/>
    </source>
</evidence>
<dbReference type="InterPro" id="IPR025419">
    <property type="entry name" value="DUF4142"/>
</dbReference>
<evidence type="ECO:0000313" key="5">
    <source>
        <dbReference type="Proteomes" id="UP000243750"/>
    </source>
</evidence>
<dbReference type="InterPro" id="IPR012347">
    <property type="entry name" value="Ferritin-like"/>
</dbReference>
<evidence type="ECO:0000313" key="6">
    <source>
        <dbReference type="Proteomes" id="UP000344571"/>
    </source>
</evidence>
<dbReference type="RefSeq" id="WP_096346295.1">
    <property type="nucleotide sequence ID" value="NZ_CP033116.1"/>
</dbReference>
<organism evidence="3 5">
    <name type="scientific">Halopseudomonas pelagia</name>
    <dbReference type="NCBI Taxonomy" id="553151"/>
    <lineage>
        <taxon>Bacteria</taxon>
        <taxon>Pseudomonadati</taxon>
        <taxon>Pseudomonadota</taxon>
        <taxon>Gammaproteobacteria</taxon>
        <taxon>Pseudomonadales</taxon>
        <taxon>Pseudomonadaceae</taxon>
        <taxon>Halopseudomonas</taxon>
    </lineage>
</organism>
<dbReference type="PANTHER" id="PTHR38593:SF1">
    <property type="entry name" value="BLR2558 PROTEIN"/>
    <property type="match status" value="1"/>
</dbReference>
<dbReference type="EMBL" id="NWMT01000088">
    <property type="protein sequence ID" value="PCC99966.1"/>
    <property type="molecule type" value="Genomic_DNA"/>
</dbReference>
<dbReference type="Proteomes" id="UP000243750">
    <property type="component" value="Unassembled WGS sequence"/>
</dbReference>
<feature type="region of interest" description="Disordered" evidence="1">
    <location>
        <begin position="1"/>
        <end position="22"/>
    </location>
</feature>
<gene>
    <name evidence="3" type="ORF">CO192_08615</name>
    <name evidence="4" type="ORF">EAO82_07780</name>
</gene>
<evidence type="ECO:0000313" key="4">
    <source>
        <dbReference type="EMBL" id="QFY58741.1"/>
    </source>
</evidence>
<evidence type="ECO:0000256" key="1">
    <source>
        <dbReference type="SAM" id="MobiDB-lite"/>
    </source>
</evidence>
<feature type="domain" description="DUF4142" evidence="2">
    <location>
        <begin position="23"/>
        <end position="156"/>
    </location>
</feature>
<dbReference type="Gene3D" id="1.20.1260.10">
    <property type="match status" value="1"/>
</dbReference>
<dbReference type="Proteomes" id="UP000344571">
    <property type="component" value="Chromosome"/>
</dbReference>
<evidence type="ECO:0000259" key="2">
    <source>
        <dbReference type="Pfam" id="PF13628"/>
    </source>
</evidence>
<dbReference type="PANTHER" id="PTHR38593">
    <property type="entry name" value="BLR2558 PROTEIN"/>
    <property type="match status" value="1"/>
</dbReference>
<dbReference type="Pfam" id="PF13628">
    <property type="entry name" value="DUF4142"/>
    <property type="match status" value="1"/>
</dbReference>